<comment type="caution">
    <text evidence="1">The sequence shown here is derived from an EMBL/GenBank/DDBJ whole genome shotgun (WGS) entry which is preliminary data.</text>
</comment>
<evidence type="ECO:0000313" key="1">
    <source>
        <dbReference type="EMBL" id="MCZ8401340.1"/>
    </source>
</evidence>
<dbReference type="EMBL" id="JAPZVI010000004">
    <property type="protein sequence ID" value="MCZ8401340.1"/>
    <property type="molecule type" value="Genomic_DNA"/>
</dbReference>
<dbReference type="RefSeq" id="WP_159070655.1">
    <property type="nucleotide sequence ID" value="NZ_CP158973.1"/>
</dbReference>
<name>A0A9X3KX18_ALCXX</name>
<dbReference type="AlphaFoldDB" id="A0A9X3KX18"/>
<accession>A0A9X3KX18</accession>
<organism evidence="1 2">
    <name type="scientific">Alcaligenes xylosoxydans xylosoxydans</name>
    <name type="common">Achromobacter xylosoxidans</name>
    <dbReference type="NCBI Taxonomy" id="85698"/>
    <lineage>
        <taxon>Bacteria</taxon>
        <taxon>Pseudomonadati</taxon>
        <taxon>Pseudomonadota</taxon>
        <taxon>Betaproteobacteria</taxon>
        <taxon>Burkholderiales</taxon>
        <taxon>Alcaligenaceae</taxon>
        <taxon>Achromobacter</taxon>
    </lineage>
</organism>
<gene>
    <name evidence="1" type="ORF">O9570_07790</name>
</gene>
<dbReference type="Proteomes" id="UP001141992">
    <property type="component" value="Unassembled WGS sequence"/>
</dbReference>
<reference evidence="1" key="1">
    <citation type="submission" date="2022-12" db="EMBL/GenBank/DDBJ databases">
        <authorList>
            <person name="Voronina O.L."/>
            <person name="Kunda M.S."/>
            <person name="Ryzhova N."/>
            <person name="Aksenova E.I."/>
        </authorList>
    </citation>
    <scope>NUCLEOTIDE SEQUENCE</scope>
    <source>
        <strain evidence="1">SCCH136:Ach223948</strain>
    </source>
</reference>
<proteinExistence type="predicted"/>
<sequence length="48" mass="5298">MKQFFVWTVATLIFAAGYALYLIYSDVKDVCAKKQFVSTTLCATLGGN</sequence>
<protein>
    <submittedName>
        <fullName evidence="1">Uncharacterized protein</fullName>
    </submittedName>
</protein>
<evidence type="ECO:0000313" key="2">
    <source>
        <dbReference type="Proteomes" id="UP001141992"/>
    </source>
</evidence>